<dbReference type="RefSeq" id="WP_126753803.1">
    <property type="nucleotide sequence ID" value="NZ_PIPY01000003.1"/>
</dbReference>
<keyword evidence="2" id="KW-0472">Membrane</keyword>
<evidence type="ECO:0000313" key="5">
    <source>
        <dbReference type="Proteomes" id="UP000288259"/>
    </source>
</evidence>
<accession>A0A432YNG2</accession>
<sequence length="1326" mass="148098">MWRVSFKVAYRTLLYTAATTLVLFAVLLSILRYLLPQLPDVTTQVEDFFAENYAVELTISQLGADWNVAGPQLILQDIEVQRLDGESAQLQLNEARVIFNFWQSLRTWSLKFEQIALADLHVTYDLRDSSWGGNSGVANDLPRFFLNQLDQVTIQDSTLELINLVGVRRAIEIEQLSWNNQGRSHQGIGSLRIAELAPNSLDVIIDVEGNDPADLAGQIYIKAKNLDIAGYLQQKIIDAEVSQAEFNFTLWLNFSASDFRNGILQLGRNELHWQVDDRRHQLVIPKGLLELRPHEDGWLVNNNPITFIQDRTTWTLPTVSWLQTPELFAFSAEAVPVAPLLQLASLAGSEGQQWADQLKQAELQGELDIHLQQPLQQPLQWQASARQLAWQEMTGVPGLNGVALQVRGQDRKARWQLSGEAIPLESDSLVAGAAWQLQRLQLGGDLDWSDAGWQVQVDADSRADLEGLPLRLAARLDYRDRLYIAARLSDASEAPIPAAVLRRYLPEVMGGQLHDYLQTALLEANATDLAMVWRGPLNEFPYHDGTGVFQAQATLQDLVYRFQPDWPAINDATTYVHFANERMHILTENALLEGVQLERVDTVIDDILARPLSLSIRAGMKGEGARLQPIFAASPLADSLGQAFGEIQLAGQFIGELDLTIPLDGSNQVTAKGYVDLNDNDLYVAAIDQRFHDLQGRIRYQNEVINAEQLQLSWNQLPLAVDLQGGLREQDYQVRLDVTADWSMNKLATRQPLTTELASGQLQWQGKLALSLPQQGGYSFHWQQQSELENFALHLPAPLALDQGESMPWQLQVSGGPQSLLINSTLGEHSLLELQYNADASELRQGYARIGDRVSQLPNPDLIGLNPRFAMEIGLGDLDAQVWLDKLGTLRQWLAAQSTGSVTNGHTIAQPIPDVIEVQADRIFFGGHQLTENSLVVWPQQEPQAEQTIDTWRFKWRAREAAMQGTYWPQEAAQGERIEVNADYLELAKPEAEPQEVATELVEDTQQLAGFSRWPRLVFDCKRCRYGAYQLGEVAFNLEPEAQTLRITDIQLRNDQHQLNAELEWNLATAEQDARTAFSGEFNSDDFGDFLSDYEITSIIQDSPAQFDFALNWQGAPDEFNVASLNGNMDWRLGQGYLSDVSDGGARIFSMLSLESILRKLRFDFRDIFANGMFFTEFVGQFEIDDGVVKTDGARMNGAAGDMEITGQSNLVNNSLDYELFFVPKVTSSLPVILAWMVNPPSGLAALLIDQMLQDAQVISRLEYKITGTIDDPVVKEISRASREVDIPVDQLPQQQEDPDVEAENSATDSGTNDQPAGPAAESGAN</sequence>
<proteinExistence type="predicted"/>
<feature type="compositionally biased region" description="Polar residues" evidence="1">
    <location>
        <begin position="1305"/>
        <end position="1315"/>
    </location>
</feature>
<organism evidence="4 5">
    <name type="scientific">Pseudidiomarina insulisalsae</name>
    <dbReference type="NCBI Taxonomy" id="575789"/>
    <lineage>
        <taxon>Bacteria</taxon>
        <taxon>Pseudomonadati</taxon>
        <taxon>Pseudomonadota</taxon>
        <taxon>Gammaproteobacteria</taxon>
        <taxon>Alteromonadales</taxon>
        <taxon>Idiomarinaceae</taxon>
        <taxon>Pseudidiomarina</taxon>
    </lineage>
</organism>
<dbReference type="Pfam" id="PF13116">
    <property type="entry name" value="YhdP"/>
    <property type="match status" value="1"/>
</dbReference>
<dbReference type="NCBIfam" id="TIGR02099">
    <property type="entry name" value="YhdP family protein"/>
    <property type="match status" value="1"/>
</dbReference>
<keyword evidence="5" id="KW-1185">Reference proteome</keyword>
<dbReference type="OrthoDB" id="9762238at2"/>
<evidence type="ECO:0000256" key="1">
    <source>
        <dbReference type="SAM" id="MobiDB-lite"/>
    </source>
</evidence>
<reference evidence="5" key="1">
    <citation type="journal article" date="2018" name="Front. Microbiol.">
        <title>Genome-Based Analysis Reveals the Taxonomy and Diversity of the Family Idiomarinaceae.</title>
        <authorList>
            <person name="Liu Y."/>
            <person name="Lai Q."/>
            <person name="Shao Z."/>
        </authorList>
    </citation>
    <scope>NUCLEOTIDE SEQUENCE [LARGE SCALE GENOMIC DNA]</scope>
    <source>
        <strain evidence="5">CVS-6</strain>
    </source>
</reference>
<evidence type="ECO:0000256" key="2">
    <source>
        <dbReference type="SAM" id="Phobius"/>
    </source>
</evidence>
<feature type="transmembrane region" description="Helical" evidence="2">
    <location>
        <begin position="12"/>
        <end position="35"/>
    </location>
</feature>
<comment type="caution">
    <text evidence="4">The sequence shown here is derived from an EMBL/GenBank/DDBJ whole genome shotgun (WGS) entry which is preliminary data.</text>
</comment>
<dbReference type="PANTHER" id="PTHR38690">
    <property type="entry name" value="PROTEASE-RELATED"/>
    <property type="match status" value="1"/>
</dbReference>
<dbReference type="Proteomes" id="UP000288259">
    <property type="component" value="Unassembled WGS sequence"/>
</dbReference>
<feature type="region of interest" description="Disordered" evidence="1">
    <location>
        <begin position="1281"/>
        <end position="1326"/>
    </location>
</feature>
<gene>
    <name evidence="4" type="ORF">CWI71_03085</name>
</gene>
<evidence type="ECO:0000313" key="4">
    <source>
        <dbReference type="EMBL" id="RUO62438.1"/>
    </source>
</evidence>
<dbReference type="PANTHER" id="PTHR38690:SF1">
    <property type="entry name" value="PROTEASE"/>
    <property type="match status" value="1"/>
</dbReference>
<name>A0A432YNG2_9GAMM</name>
<dbReference type="InterPro" id="IPR011836">
    <property type="entry name" value="YhdP"/>
</dbReference>
<keyword evidence="2" id="KW-0812">Transmembrane</keyword>
<keyword evidence="2" id="KW-1133">Transmembrane helix</keyword>
<feature type="domain" description="YhdP central" evidence="3">
    <location>
        <begin position="7"/>
        <end position="1275"/>
    </location>
</feature>
<dbReference type="InterPro" id="IPR025263">
    <property type="entry name" value="YhdP_central"/>
</dbReference>
<evidence type="ECO:0000259" key="3">
    <source>
        <dbReference type="Pfam" id="PF13116"/>
    </source>
</evidence>
<protein>
    <submittedName>
        <fullName evidence="4">TIGR02099 family protein</fullName>
    </submittedName>
</protein>
<dbReference type="EMBL" id="PIPY01000003">
    <property type="protein sequence ID" value="RUO62438.1"/>
    <property type="molecule type" value="Genomic_DNA"/>
</dbReference>